<evidence type="ECO:0000313" key="2">
    <source>
        <dbReference type="Proteomes" id="UP000292935"/>
    </source>
</evidence>
<dbReference type="EMBL" id="SDPO01000001">
    <property type="protein sequence ID" value="RXZ50279.1"/>
    <property type="molecule type" value="Genomic_DNA"/>
</dbReference>
<evidence type="ECO:0000313" key="1">
    <source>
        <dbReference type="EMBL" id="RXZ50279.1"/>
    </source>
</evidence>
<name>A0A4Q2JU36_9MICO</name>
<gene>
    <name evidence="1" type="ORF">ESP57_00120</name>
</gene>
<organism evidence="1 2">
    <name type="scientific">Agromyces fucosus</name>
    <dbReference type="NCBI Taxonomy" id="41985"/>
    <lineage>
        <taxon>Bacteria</taxon>
        <taxon>Bacillati</taxon>
        <taxon>Actinomycetota</taxon>
        <taxon>Actinomycetes</taxon>
        <taxon>Micrococcales</taxon>
        <taxon>Microbacteriaceae</taxon>
        <taxon>Agromyces</taxon>
    </lineage>
</organism>
<dbReference type="OrthoDB" id="5013187at2"/>
<keyword evidence="2" id="KW-1185">Reference proteome</keyword>
<comment type="caution">
    <text evidence="1">The sequence shown here is derived from an EMBL/GenBank/DDBJ whole genome shotgun (WGS) entry which is preliminary data.</text>
</comment>
<protein>
    <submittedName>
        <fullName evidence="1">Uncharacterized protein</fullName>
    </submittedName>
</protein>
<reference evidence="1 2" key="1">
    <citation type="submission" date="2019-01" db="EMBL/GenBank/DDBJ databases">
        <authorList>
            <person name="Li J."/>
        </authorList>
    </citation>
    <scope>NUCLEOTIDE SEQUENCE [LARGE SCALE GENOMIC DNA]</scope>
    <source>
        <strain evidence="1 2">CCUG 35506</strain>
    </source>
</reference>
<accession>A0A4Q2JU36</accession>
<dbReference type="Proteomes" id="UP000292935">
    <property type="component" value="Unassembled WGS sequence"/>
</dbReference>
<proteinExistence type="predicted"/>
<sequence length="129" mass="14410">MPEDIHGGWATRELELLYDNVLSELDNQNWASNLGLTSAALEQLAWAVTASIDYAFDVRWCPDWVRPARLTSGTMTTAGTLAATSAWLRTRHRRMKTRCEGGSPAMHMKSIPRTLRDSGERLPIGRSPL</sequence>
<dbReference type="RefSeq" id="WP_129230063.1">
    <property type="nucleotide sequence ID" value="NZ_SDPO01000001.1"/>
</dbReference>
<dbReference type="AlphaFoldDB" id="A0A4Q2JU36"/>